<reference evidence="2" key="1">
    <citation type="journal article" date="2014" name="Front. Microbiol.">
        <title>High frequency of phylogenetically diverse reductive dehalogenase-homologous genes in deep subseafloor sedimentary metagenomes.</title>
        <authorList>
            <person name="Kawai M."/>
            <person name="Futagami T."/>
            <person name="Toyoda A."/>
            <person name="Takaki Y."/>
            <person name="Nishi S."/>
            <person name="Hori S."/>
            <person name="Arai W."/>
            <person name="Tsubouchi T."/>
            <person name="Morono Y."/>
            <person name="Uchiyama I."/>
            <person name="Ito T."/>
            <person name="Fujiyama A."/>
            <person name="Inagaki F."/>
            <person name="Takami H."/>
        </authorList>
    </citation>
    <scope>NUCLEOTIDE SEQUENCE</scope>
    <source>
        <strain evidence="2">Expedition CK06-06</strain>
    </source>
</reference>
<evidence type="ECO:0000313" key="2">
    <source>
        <dbReference type="EMBL" id="GAF91709.1"/>
    </source>
</evidence>
<accession>X0TEQ9</accession>
<comment type="caution">
    <text evidence="2">The sequence shown here is derived from an EMBL/GenBank/DDBJ whole genome shotgun (WGS) entry which is preliminary data.</text>
</comment>
<sequence>MAEGTETPRKRSKKSAARWVIPIILILAAVIVVPVVKFTSGHGWGSDPMLAAYIGSGFVIVCVLLTIIVMKTVRTRFKKEHSIQEQPEVHEYVILWNYPRW</sequence>
<feature type="non-terminal residue" evidence="2">
    <location>
        <position position="101"/>
    </location>
</feature>
<dbReference type="EMBL" id="BARS01019508">
    <property type="protein sequence ID" value="GAF91709.1"/>
    <property type="molecule type" value="Genomic_DNA"/>
</dbReference>
<organism evidence="2">
    <name type="scientific">marine sediment metagenome</name>
    <dbReference type="NCBI Taxonomy" id="412755"/>
    <lineage>
        <taxon>unclassified sequences</taxon>
        <taxon>metagenomes</taxon>
        <taxon>ecological metagenomes</taxon>
    </lineage>
</organism>
<proteinExistence type="predicted"/>
<feature type="transmembrane region" description="Helical" evidence="1">
    <location>
        <begin position="19"/>
        <end position="38"/>
    </location>
</feature>
<gene>
    <name evidence="2" type="ORF">S01H1_31609</name>
</gene>
<evidence type="ECO:0000256" key="1">
    <source>
        <dbReference type="SAM" id="Phobius"/>
    </source>
</evidence>
<keyword evidence="1" id="KW-0472">Membrane</keyword>
<keyword evidence="1" id="KW-0812">Transmembrane</keyword>
<protein>
    <submittedName>
        <fullName evidence="2">Uncharacterized protein</fullName>
    </submittedName>
</protein>
<dbReference type="AlphaFoldDB" id="X0TEQ9"/>
<feature type="transmembrane region" description="Helical" evidence="1">
    <location>
        <begin position="50"/>
        <end position="70"/>
    </location>
</feature>
<keyword evidence="1" id="KW-1133">Transmembrane helix</keyword>
<name>X0TEQ9_9ZZZZ</name>